<dbReference type="EMBL" id="VAHF01000006">
    <property type="protein sequence ID" value="TXG60185.1"/>
    <property type="molecule type" value="Genomic_DNA"/>
</dbReference>
<keyword evidence="1" id="KW-0472">Membrane</keyword>
<proteinExistence type="predicted"/>
<protein>
    <submittedName>
        <fullName evidence="2">Uncharacterized protein</fullName>
    </submittedName>
</protein>
<dbReference type="Proteomes" id="UP000323000">
    <property type="component" value="Chromosome 6"/>
</dbReference>
<accession>A0A5C7HTN0</accession>
<name>A0A5C7HTN0_9ROSI</name>
<evidence type="ECO:0000256" key="1">
    <source>
        <dbReference type="SAM" id="Phobius"/>
    </source>
</evidence>
<feature type="transmembrane region" description="Helical" evidence="1">
    <location>
        <begin position="58"/>
        <end position="82"/>
    </location>
</feature>
<keyword evidence="3" id="KW-1185">Reference proteome</keyword>
<organism evidence="2 3">
    <name type="scientific">Acer yangbiense</name>
    <dbReference type="NCBI Taxonomy" id="1000413"/>
    <lineage>
        <taxon>Eukaryota</taxon>
        <taxon>Viridiplantae</taxon>
        <taxon>Streptophyta</taxon>
        <taxon>Embryophyta</taxon>
        <taxon>Tracheophyta</taxon>
        <taxon>Spermatophyta</taxon>
        <taxon>Magnoliopsida</taxon>
        <taxon>eudicotyledons</taxon>
        <taxon>Gunneridae</taxon>
        <taxon>Pentapetalae</taxon>
        <taxon>rosids</taxon>
        <taxon>malvids</taxon>
        <taxon>Sapindales</taxon>
        <taxon>Sapindaceae</taxon>
        <taxon>Hippocastanoideae</taxon>
        <taxon>Acereae</taxon>
        <taxon>Acer</taxon>
    </lineage>
</organism>
<dbReference type="OrthoDB" id="420380at2759"/>
<reference evidence="3" key="1">
    <citation type="journal article" date="2019" name="Gigascience">
        <title>De novo genome assembly of the endangered Acer yangbiense, a plant species with extremely small populations endemic to Yunnan Province, China.</title>
        <authorList>
            <person name="Yang J."/>
            <person name="Wariss H.M."/>
            <person name="Tao L."/>
            <person name="Zhang R."/>
            <person name="Yun Q."/>
            <person name="Hollingsworth P."/>
            <person name="Dao Z."/>
            <person name="Luo G."/>
            <person name="Guo H."/>
            <person name="Ma Y."/>
            <person name="Sun W."/>
        </authorList>
    </citation>
    <scope>NUCLEOTIDE SEQUENCE [LARGE SCALE GENOMIC DNA]</scope>
    <source>
        <strain evidence="3">cv. Malutang</strain>
    </source>
</reference>
<sequence length="164" mass="17894">MVKVQVLEREIGLLQAKDKLEKSMVADNESGKSIESEVRTSSGMFLSKAQKLLLSSEAAFVILNFVPIFCAFVALVVACIVYKYKTAVRAVRHFAHYARAASAAAATAREKGLIETVANVWDFHASAMLAAASSLQVSFIVSLFNDLEVRTNCDKLCTANFPEI</sequence>
<keyword evidence="1" id="KW-0812">Transmembrane</keyword>
<gene>
    <name evidence="2" type="ORF">EZV62_014758</name>
</gene>
<keyword evidence="1" id="KW-1133">Transmembrane helix</keyword>
<evidence type="ECO:0000313" key="2">
    <source>
        <dbReference type="EMBL" id="TXG60185.1"/>
    </source>
</evidence>
<evidence type="ECO:0000313" key="3">
    <source>
        <dbReference type="Proteomes" id="UP000323000"/>
    </source>
</evidence>
<comment type="caution">
    <text evidence="2">The sequence shown here is derived from an EMBL/GenBank/DDBJ whole genome shotgun (WGS) entry which is preliminary data.</text>
</comment>
<dbReference type="AlphaFoldDB" id="A0A5C7HTN0"/>